<proteinExistence type="predicted"/>
<feature type="compositionally biased region" description="Basic and acidic residues" evidence="1">
    <location>
        <begin position="358"/>
        <end position="368"/>
    </location>
</feature>
<feature type="region of interest" description="Disordered" evidence="1">
    <location>
        <begin position="324"/>
        <end position="401"/>
    </location>
</feature>
<feature type="compositionally biased region" description="Gly residues" evidence="1">
    <location>
        <begin position="1"/>
        <end position="26"/>
    </location>
</feature>
<evidence type="ECO:0000313" key="3">
    <source>
        <dbReference type="Proteomes" id="UP001189429"/>
    </source>
</evidence>
<gene>
    <name evidence="2" type="ORF">PCOR1329_LOCUS65473</name>
</gene>
<reference evidence="2" key="1">
    <citation type="submission" date="2023-10" db="EMBL/GenBank/DDBJ databases">
        <authorList>
            <person name="Chen Y."/>
            <person name="Shah S."/>
            <person name="Dougan E. K."/>
            <person name="Thang M."/>
            <person name="Chan C."/>
        </authorList>
    </citation>
    <scope>NUCLEOTIDE SEQUENCE [LARGE SCALE GENOMIC DNA]</scope>
</reference>
<dbReference type="EMBL" id="CAUYUJ010018390">
    <property type="protein sequence ID" value="CAK0883209.1"/>
    <property type="molecule type" value="Genomic_DNA"/>
</dbReference>
<keyword evidence="3" id="KW-1185">Reference proteome</keyword>
<evidence type="ECO:0000256" key="1">
    <source>
        <dbReference type="SAM" id="MobiDB-lite"/>
    </source>
</evidence>
<protein>
    <recommendedName>
        <fullName evidence="4">RanBP2-type domain-containing protein</fullName>
    </recommendedName>
</protein>
<evidence type="ECO:0000313" key="2">
    <source>
        <dbReference type="EMBL" id="CAK0883209.1"/>
    </source>
</evidence>
<feature type="region of interest" description="Disordered" evidence="1">
    <location>
        <begin position="1"/>
        <end position="28"/>
    </location>
</feature>
<feature type="compositionally biased region" description="Polar residues" evidence="1">
    <location>
        <begin position="343"/>
        <end position="352"/>
    </location>
</feature>
<organism evidence="2 3">
    <name type="scientific">Prorocentrum cordatum</name>
    <dbReference type="NCBI Taxonomy" id="2364126"/>
    <lineage>
        <taxon>Eukaryota</taxon>
        <taxon>Sar</taxon>
        <taxon>Alveolata</taxon>
        <taxon>Dinophyceae</taxon>
        <taxon>Prorocentrales</taxon>
        <taxon>Prorocentraceae</taxon>
        <taxon>Prorocentrum</taxon>
    </lineage>
</organism>
<dbReference type="Proteomes" id="UP001189429">
    <property type="component" value="Unassembled WGS sequence"/>
</dbReference>
<feature type="compositionally biased region" description="Polar residues" evidence="1">
    <location>
        <begin position="390"/>
        <end position="401"/>
    </location>
</feature>
<accession>A0ABN9WEJ3</accession>
<sequence>MSHGPCKGGGGGGQGTPPPWRGGGSQGWQRQDWSYYDYGGAQWSGGKGYGTAGRSDCWKCVACGCGKTTVWATHCKHCGEWSALPPGPQLGGAAQGTGSGSRGQDVPLDAKELQMLVALSRRAGDQATAAKYQGQLDSMAAAAKPPPKALQDQVSDLHHRIKKLDGRLEAELAKLARWQDGIRAQEILIHDLSKQSEAMATEHRQLVAQLHSAVVPPSADTEPTPGPTLSLRDLVDGRVSNIVIDDGGLFSVDADGIEDSDLQEVERRRADFKEHIGKAAKALFAEAMERAAVAKAEHDGHLKRMATKRRKGCDGAVSAGGGIRGGGAEAAESPAGGACGSGDATTSDVSQPAAQVSRVREQVARVAERVQQQQAAPESSGTGERHSEQHNQSPPDGQQQA</sequence>
<comment type="caution">
    <text evidence="2">The sequence shown here is derived from an EMBL/GenBank/DDBJ whole genome shotgun (WGS) entry which is preliminary data.</text>
</comment>
<evidence type="ECO:0008006" key="4">
    <source>
        <dbReference type="Google" id="ProtNLM"/>
    </source>
</evidence>
<name>A0ABN9WEJ3_9DINO</name>